<reference evidence="1" key="1">
    <citation type="submission" date="2017-02" db="EMBL/GenBank/DDBJ databases">
        <title>Draft Genome Sequence of the Salt Water Bacterium Oceanospirillum linum ATCC 11336.</title>
        <authorList>
            <person name="Trachtenberg A.M."/>
            <person name="Carney J.G."/>
            <person name="Linnane J.D."/>
            <person name="Rheaume B.A."/>
            <person name="Pitts N.L."/>
            <person name="Mykles D.L."/>
            <person name="Maclea K.S."/>
        </authorList>
    </citation>
    <scope>NUCLEOTIDE SEQUENCE [LARGE SCALE GENOMIC DNA]</scope>
    <source>
        <strain evidence="1">ATCC 11336</strain>
    </source>
</reference>
<dbReference type="SUPFAM" id="SSF48452">
    <property type="entry name" value="TPR-like"/>
    <property type="match status" value="1"/>
</dbReference>
<proteinExistence type="predicted"/>
<name>A0A1T1H817_OCELI</name>
<evidence type="ECO:0000313" key="2">
    <source>
        <dbReference type="Proteomes" id="UP000190064"/>
    </source>
</evidence>
<protein>
    <submittedName>
        <fullName evidence="1">Uncharacterized protein</fullName>
    </submittedName>
</protein>
<organism evidence="1 2">
    <name type="scientific">Oceanospirillum linum</name>
    <dbReference type="NCBI Taxonomy" id="966"/>
    <lineage>
        <taxon>Bacteria</taxon>
        <taxon>Pseudomonadati</taxon>
        <taxon>Pseudomonadota</taxon>
        <taxon>Gammaproteobacteria</taxon>
        <taxon>Oceanospirillales</taxon>
        <taxon>Oceanospirillaceae</taxon>
        <taxon>Oceanospirillum</taxon>
    </lineage>
</organism>
<evidence type="ECO:0000313" key="1">
    <source>
        <dbReference type="EMBL" id="OOV85916.1"/>
    </source>
</evidence>
<accession>A0A1T1H817</accession>
<dbReference type="InterPro" id="IPR011990">
    <property type="entry name" value="TPR-like_helical_dom_sf"/>
</dbReference>
<gene>
    <name evidence="1" type="ORF">BTA35_0216180</name>
</gene>
<dbReference type="EMBL" id="MTSD02000011">
    <property type="protein sequence ID" value="OOV85916.1"/>
    <property type="molecule type" value="Genomic_DNA"/>
</dbReference>
<dbReference type="Proteomes" id="UP000190064">
    <property type="component" value="Unassembled WGS sequence"/>
</dbReference>
<dbReference type="STRING" id="966.BTA35_0216180"/>
<dbReference type="AlphaFoldDB" id="A0A1T1H817"/>
<keyword evidence="2" id="KW-1185">Reference proteome</keyword>
<sequence length="129" mass="13354">MIEPESAMGRGKSTECAAAWLSFCMVQAFLLVCVLMISATDALADEVNSLAEKPAPLADVLRGAQQVLSEGDTAAALTLLSAAEAEYAGVPEFDYLMGLAAVRSGQPSVGIFVLDRLLQVQPDHAGGAA</sequence>
<comment type="caution">
    <text evidence="1">The sequence shown here is derived from an EMBL/GenBank/DDBJ whole genome shotgun (WGS) entry which is preliminary data.</text>
</comment>